<name>A0A4U8TC83_9HELI</name>
<dbReference type="SUPFAM" id="SSF54862">
    <property type="entry name" value="4Fe-4S ferredoxins"/>
    <property type="match status" value="1"/>
</dbReference>
<proteinExistence type="predicted"/>
<dbReference type="Pfam" id="PF12838">
    <property type="entry name" value="Fer4_7"/>
    <property type="match status" value="1"/>
</dbReference>
<sequence length="513" mass="56862">MEQHVGVLALLSDEERAILHEYDELTLDFTSLSKDGLVVVAPQCVVIGYGELCDEFLAMCINDEHTPKLELLHLLPQDFVSLKGHLGAFELTFKNANGRVESLSTAQVVSFSPLQNLRAFKGVHLPSNYSSAREMLDSILSLCGDYEYTRNIIFDPTHCQFQSRRPFADGSSVCHACADICPTLGISSDKTLSILELSAIDCIACGRCVSVCPTGSVQREGDGLEAFSYKSRLYKGYIPLIVSKQAFNTDEFAQDFKALRAQNALFLPFVMPVPDMLNSTYLLTLLQESGAPIALYTPLGEHTHKDIESINGIYHRIFGKKAIYTYADSIICAGDIAPIAQTHYIYTPTSAETSKDIFSERMRFWVKQEDYGKVGINGFGILGINAQKCTLCLSCVEACNTQALISNQTRFELLYKPSLCTDCGYCVASCAENVLSIESSSLNLAQESFEYTQIAQDEPFRCVECDKIFATRRSIEKIKQILAPAFGKNPLKLKTLECCADCKVKVMFEEARS</sequence>
<comment type="caution">
    <text evidence="6">The sequence shown here is derived from an EMBL/GenBank/DDBJ whole genome shotgun (WGS) entry which is preliminary data.</text>
</comment>
<feature type="domain" description="4Fe-4S ferredoxin-type" evidence="5">
    <location>
        <begin position="380"/>
        <end position="409"/>
    </location>
</feature>
<dbReference type="RefSeq" id="WP_034353775.1">
    <property type="nucleotide sequence ID" value="NZ_JRPR02000001.1"/>
</dbReference>
<dbReference type="STRING" id="1677920.LS71_03625"/>
<dbReference type="Gene3D" id="3.30.70.20">
    <property type="match status" value="2"/>
</dbReference>
<gene>
    <name evidence="6" type="ORF">LS71_002125</name>
</gene>
<dbReference type="PROSITE" id="PS51379">
    <property type="entry name" value="4FE4S_FER_2"/>
    <property type="match status" value="3"/>
</dbReference>
<keyword evidence="4" id="KW-0411">Iron-sulfur</keyword>
<keyword evidence="3" id="KW-0408">Iron</keyword>
<dbReference type="GO" id="GO:0046872">
    <property type="term" value="F:metal ion binding"/>
    <property type="evidence" value="ECO:0007669"/>
    <property type="project" value="UniProtKB-KW"/>
</dbReference>
<dbReference type="AlphaFoldDB" id="A0A4U8TC83"/>
<evidence type="ECO:0000259" key="5">
    <source>
        <dbReference type="PROSITE" id="PS51379"/>
    </source>
</evidence>
<reference evidence="6 7" key="1">
    <citation type="journal article" date="2014" name="Genome Announc.">
        <title>Draft genome sequences of eight enterohepatic helicobacter species isolated from both laboratory and wild rodents.</title>
        <authorList>
            <person name="Sheh A."/>
            <person name="Shen Z."/>
            <person name="Fox J.G."/>
        </authorList>
    </citation>
    <scope>NUCLEOTIDE SEQUENCE [LARGE SCALE GENOMIC DNA]</scope>
    <source>
        <strain evidence="6 7">MIT 09-6949</strain>
    </source>
</reference>
<dbReference type="OrthoDB" id="9808559at2"/>
<dbReference type="GO" id="GO:0051539">
    <property type="term" value="F:4 iron, 4 sulfur cluster binding"/>
    <property type="evidence" value="ECO:0007669"/>
    <property type="project" value="UniProtKB-KW"/>
</dbReference>
<dbReference type="PROSITE" id="PS00198">
    <property type="entry name" value="4FE4S_FER_1"/>
    <property type="match status" value="1"/>
</dbReference>
<keyword evidence="2" id="KW-0479">Metal-binding</keyword>
<keyword evidence="7" id="KW-1185">Reference proteome</keyword>
<dbReference type="EMBL" id="JRPR02000001">
    <property type="protein sequence ID" value="TLD97566.1"/>
    <property type="molecule type" value="Genomic_DNA"/>
</dbReference>
<evidence type="ECO:0000313" key="7">
    <source>
        <dbReference type="Proteomes" id="UP000029733"/>
    </source>
</evidence>
<accession>A0A4U8TC83</accession>
<evidence type="ECO:0000256" key="1">
    <source>
        <dbReference type="ARBA" id="ARBA00022485"/>
    </source>
</evidence>
<dbReference type="InterPro" id="IPR050157">
    <property type="entry name" value="PSI_iron-sulfur_center"/>
</dbReference>
<dbReference type="InterPro" id="IPR017896">
    <property type="entry name" value="4Fe4S_Fe-S-bd"/>
</dbReference>
<evidence type="ECO:0000256" key="2">
    <source>
        <dbReference type="ARBA" id="ARBA00022723"/>
    </source>
</evidence>
<dbReference type="PANTHER" id="PTHR24960:SF79">
    <property type="entry name" value="PHOTOSYSTEM I IRON-SULFUR CENTER"/>
    <property type="match status" value="1"/>
</dbReference>
<feature type="domain" description="4Fe-4S ferredoxin-type" evidence="5">
    <location>
        <begin position="411"/>
        <end position="440"/>
    </location>
</feature>
<evidence type="ECO:0000256" key="4">
    <source>
        <dbReference type="ARBA" id="ARBA00023014"/>
    </source>
</evidence>
<dbReference type="InterPro" id="IPR017900">
    <property type="entry name" value="4Fe4S_Fe_S_CS"/>
</dbReference>
<evidence type="ECO:0000313" key="6">
    <source>
        <dbReference type="EMBL" id="TLD97566.1"/>
    </source>
</evidence>
<feature type="domain" description="4Fe-4S ferredoxin-type" evidence="5">
    <location>
        <begin position="193"/>
        <end position="222"/>
    </location>
</feature>
<dbReference type="Proteomes" id="UP000029733">
    <property type="component" value="Unassembled WGS sequence"/>
</dbReference>
<dbReference type="Pfam" id="PF13237">
    <property type="entry name" value="Fer4_10"/>
    <property type="match status" value="1"/>
</dbReference>
<dbReference type="PANTHER" id="PTHR24960">
    <property type="entry name" value="PHOTOSYSTEM I IRON-SULFUR CENTER-RELATED"/>
    <property type="match status" value="1"/>
</dbReference>
<keyword evidence="1" id="KW-0004">4Fe-4S</keyword>
<protein>
    <recommendedName>
        <fullName evidence="5">4Fe-4S ferredoxin-type domain-containing protein</fullName>
    </recommendedName>
</protein>
<evidence type="ECO:0000256" key="3">
    <source>
        <dbReference type="ARBA" id="ARBA00023004"/>
    </source>
</evidence>
<organism evidence="6 7">
    <name type="scientific">Helicobacter jaachi</name>
    <dbReference type="NCBI Taxonomy" id="1677920"/>
    <lineage>
        <taxon>Bacteria</taxon>
        <taxon>Pseudomonadati</taxon>
        <taxon>Campylobacterota</taxon>
        <taxon>Epsilonproteobacteria</taxon>
        <taxon>Campylobacterales</taxon>
        <taxon>Helicobacteraceae</taxon>
        <taxon>Helicobacter</taxon>
    </lineage>
</organism>